<protein>
    <submittedName>
        <fullName evidence="1">Uncharacterized protein</fullName>
    </submittedName>
</protein>
<evidence type="ECO:0000313" key="1">
    <source>
        <dbReference type="EMBL" id="KAK3723947.1"/>
    </source>
</evidence>
<dbReference type="Proteomes" id="UP001281147">
    <property type="component" value="Unassembled WGS sequence"/>
</dbReference>
<name>A0ACC3NW10_9PEZI</name>
<gene>
    <name evidence="1" type="ORF">LTR37_001431</name>
</gene>
<reference evidence="1" key="1">
    <citation type="submission" date="2023-07" db="EMBL/GenBank/DDBJ databases">
        <title>Black Yeasts Isolated from many extreme environments.</title>
        <authorList>
            <person name="Coleine C."/>
            <person name="Stajich J.E."/>
            <person name="Selbmann L."/>
        </authorList>
    </citation>
    <scope>NUCLEOTIDE SEQUENCE</scope>
    <source>
        <strain evidence="1">CCFEE 5714</strain>
    </source>
</reference>
<sequence length="148" mass="16991">MPLFNRQDTATASVYRMCEFLCADESNQLMMEMQYFWDHPRPDAWTLNGLPDPQDNDVERYAILASLVESLVLAFNQRLRLGLRRGQPSRDSASHLQDILETCPLWTSKITKLKSTLVLCEDEFFVSMSNNPFRARNIVANAGNLFSI</sequence>
<keyword evidence="2" id="KW-1185">Reference proteome</keyword>
<proteinExistence type="predicted"/>
<accession>A0ACC3NW10</accession>
<evidence type="ECO:0000313" key="2">
    <source>
        <dbReference type="Proteomes" id="UP001281147"/>
    </source>
</evidence>
<dbReference type="EMBL" id="JAUTXU010000007">
    <property type="protein sequence ID" value="KAK3723947.1"/>
    <property type="molecule type" value="Genomic_DNA"/>
</dbReference>
<comment type="caution">
    <text evidence="1">The sequence shown here is derived from an EMBL/GenBank/DDBJ whole genome shotgun (WGS) entry which is preliminary data.</text>
</comment>
<organism evidence="1 2">
    <name type="scientific">Vermiconidia calcicola</name>
    <dbReference type="NCBI Taxonomy" id="1690605"/>
    <lineage>
        <taxon>Eukaryota</taxon>
        <taxon>Fungi</taxon>
        <taxon>Dikarya</taxon>
        <taxon>Ascomycota</taxon>
        <taxon>Pezizomycotina</taxon>
        <taxon>Dothideomycetes</taxon>
        <taxon>Dothideomycetidae</taxon>
        <taxon>Mycosphaerellales</taxon>
        <taxon>Extremaceae</taxon>
        <taxon>Vermiconidia</taxon>
    </lineage>
</organism>